<protein>
    <submittedName>
        <fullName evidence="3">Uncharacterized protein</fullName>
    </submittedName>
</protein>
<proteinExistence type="predicted"/>
<evidence type="ECO:0000256" key="1">
    <source>
        <dbReference type="SAM" id="MobiDB-lite"/>
    </source>
</evidence>
<accession>A0A6P1C8G0</accession>
<reference evidence="2 5" key="2">
    <citation type="submission" date="2020-08" db="EMBL/GenBank/DDBJ databases">
        <title>Genomic Encyclopedia of Type Strains, Phase IV (KMG-V): Genome sequencing to study the core and pangenomes of soil and plant-associated prokaryotes.</title>
        <authorList>
            <person name="Whitman W."/>
        </authorList>
    </citation>
    <scope>NUCLEOTIDE SEQUENCE [LARGE SCALE GENOMIC DNA]</scope>
    <source>
        <strain evidence="2 5">SEMIA 4059</strain>
    </source>
</reference>
<name>A0A6P1C8G0_RHITR</name>
<evidence type="ECO:0000313" key="3">
    <source>
        <dbReference type="EMBL" id="NEV13460.1"/>
    </source>
</evidence>
<dbReference type="RefSeq" id="WP_041678260.1">
    <property type="nucleotide sequence ID" value="NZ_JAADZA010000026.1"/>
</dbReference>
<dbReference type="Proteomes" id="UP000471190">
    <property type="component" value="Unassembled WGS sequence"/>
</dbReference>
<evidence type="ECO:0000313" key="5">
    <source>
        <dbReference type="Proteomes" id="UP000526625"/>
    </source>
</evidence>
<feature type="region of interest" description="Disordered" evidence="1">
    <location>
        <begin position="1"/>
        <end position="22"/>
    </location>
</feature>
<dbReference type="EMBL" id="JAADZA010000026">
    <property type="protein sequence ID" value="NEV13460.1"/>
    <property type="molecule type" value="Genomic_DNA"/>
</dbReference>
<gene>
    <name evidence="2" type="ORF">GGD45_002501</name>
    <name evidence="3" type="ORF">GXW80_20945</name>
</gene>
<organism evidence="3 4">
    <name type="scientific">Rhizobium tropici</name>
    <dbReference type="NCBI Taxonomy" id="398"/>
    <lineage>
        <taxon>Bacteria</taxon>
        <taxon>Pseudomonadati</taxon>
        <taxon>Pseudomonadota</taxon>
        <taxon>Alphaproteobacteria</taxon>
        <taxon>Hyphomicrobiales</taxon>
        <taxon>Rhizobiaceae</taxon>
        <taxon>Rhizobium/Agrobacterium group</taxon>
        <taxon>Rhizobium</taxon>
    </lineage>
</organism>
<reference evidence="3 4" key="1">
    <citation type="submission" date="2020-02" db="EMBL/GenBank/DDBJ databases">
        <title>Draft genome sequence of Rhizobium tropici.</title>
        <authorList>
            <person name="Khayi S."/>
            <person name="Jemo M."/>
        </authorList>
    </citation>
    <scope>NUCLEOTIDE SEQUENCE [LARGE SCALE GENOMIC DNA]</scope>
    <source>
        <strain evidence="3 4">A12</strain>
    </source>
</reference>
<dbReference type="Proteomes" id="UP000526625">
    <property type="component" value="Unassembled WGS sequence"/>
</dbReference>
<keyword evidence="5" id="KW-1185">Reference proteome</keyword>
<sequence>MENHHSSNLFVGSAVSERGRPRGYTADPIYHHDAIPISTRACLLFAMTCSIAASSEQADNLSHQPAAVRSLAAAGIERHFLLPKYKLA</sequence>
<evidence type="ECO:0000313" key="4">
    <source>
        <dbReference type="Proteomes" id="UP000471190"/>
    </source>
</evidence>
<dbReference type="AlphaFoldDB" id="A0A6P1C8G0"/>
<evidence type="ECO:0000313" key="2">
    <source>
        <dbReference type="EMBL" id="MBB6492095.1"/>
    </source>
</evidence>
<feature type="compositionally biased region" description="Polar residues" evidence="1">
    <location>
        <begin position="1"/>
        <end position="10"/>
    </location>
</feature>
<dbReference type="EMBL" id="JACHBF010000006">
    <property type="protein sequence ID" value="MBB6492095.1"/>
    <property type="molecule type" value="Genomic_DNA"/>
</dbReference>
<comment type="caution">
    <text evidence="3">The sequence shown here is derived from an EMBL/GenBank/DDBJ whole genome shotgun (WGS) entry which is preliminary data.</text>
</comment>